<dbReference type="PANTHER" id="PTHR21119:SF5">
    <property type="entry name" value="C2 DOMAIN-CONTAINING PROTEIN"/>
    <property type="match status" value="1"/>
</dbReference>
<feature type="region of interest" description="Disordered" evidence="3">
    <location>
        <begin position="636"/>
        <end position="707"/>
    </location>
</feature>
<proteinExistence type="predicted"/>
<evidence type="ECO:0000256" key="1">
    <source>
        <dbReference type="ARBA" id="ARBA00022723"/>
    </source>
</evidence>
<evidence type="ECO:0000259" key="5">
    <source>
        <dbReference type="PROSITE" id="PS50004"/>
    </source>
</evidence>
<dbReference type="PROSITE" id="PS50081">
    <property type="entry name" value="ZF_DAG_PE_2"/>
    <property type="match status" value="1"/>
</dbReference>
<dbReference type="Pfam" id="PF00130">
    <property type="entry name" value="C1_1"/>
    <property type="match status" value="1"/>
</dbReference>
<dbReference type="PROSITE" id="PS50004">
    <property type="entry name" value="C2"/>
    <property type="match status" value="1"/>
</dbReference>
<feature type="transmembrane region" description="Helical" evidence="4">
    <location>
        <begin position="24"/>
        <end position="46"/>
    </location>
</feature>
<keyword evidence="1" id="KW-0479">Metal-binding</keyword>
<dbReference type="STRING" id="568069.A0A1J1I6R8"/>
<dbReference type="InterPro" id="IPR002219">
    <property type="entry name" value="PKC_DAG/PE"/>
</dbReference>
<dbReference type="Gene3D" id="2.60.40.150">
    <property type="entry name" value="C2 domain"/>
    <property type="match status" value="1"/>
</dbReference>
<dbReference type="GO" id="GO:0046872">
    <property type="term" value="F:metal ion binding"/>
    <property type="evidence" value="ECO:0007669"/>
    <property type="project" value="UniProtKB-KW"/>
</dbReference>
<evidence type="ECO:0000313" key="8">
    <source>
        <dbReference type="Proteomes" id="UP000183832"/>
    </source>
</evidence>
<feature type="region of interest" description="Disordered" evidence="3">
    <location>
        <begin position="88"/>
        <end position="145"/>
    </location>
</feature>
<keyword evidence="2" id="KW-0862">Zinc</keyword>
<name>A0A1J1I6R8_9DIPT</name>
<feature type="region of interest" description="Disordered" evidence="3">
    <location>
        <begin position="463"/>
        <end position="589"/>
    </location>
</feature>
<feature type="compositionally biased region" description="Low complexity" evidence="3">
    <location>
        <begin position="694"/>
        <end position="707"/>
    </location>
</feature>
<dbReference type="InterPro" id="IPR035892">
    <property type="entry name" value="C2_domain_sf"/>
</dbReference>
<feature type="compositionally biased region" description="Polar residues" evidence="3">
    <location>
        <begin position="463"/>
        <end position="480"/>
    </location>
</feature>
<feature type="compositionally biased region" description="Polar residues" evidence="3">
    <location>
        <begin position="488"/>
        <end position="501"/>
    </location>
</feature>
<dbReference type="PROSITE" id="PS00479">
    <property type="entry name" value="ZF_DAG_PE_1"/>
    <property type="match status" value="1"/>
</dbReference>
<dbReference type="AlphaFoldDB" id="A0A1J1I6R8"/>
<feature type="compositionally biased region" description="Polar residues" evidence="3">
    <location>
        <begin position="555"/>
        <end position="568"/>
    </location>
</feature>
<accession>A0A1J1I6R8</accession>
<dbReference type="SUPFAM" id="SSF57889">
    <property type="entry name" value="Cysteine-rich domain"/>
    <property type="match status" value="1"/>
</dbReference>
<dbReference type="SUPFAM" id="SSF49562">
    <property type="entry name" value="C2 domain (Calcium/lipid-binding domain, CaLB)"/>
    <property type="match status" value="1"/>
</dbReference>
<feature type="domain" description="C2" evidence="5">
    <location>
        <begin position="294"/>
        <end position="412"/>
    </location>
</feature>
<dbReference type="CDD" id="cd08678">
    <property type="entry name" value="C2_C21orf25-like"/>
    <property type="match status" value="1"/>
</dbReference>
<organism evidence="7 8">
    <name type="scientific">Clunio marinus</name>
    <dbReference type="NCBI Taxonomy" id="568069"/>
    <lineage>
        <taxon>Eukaryota</taxon>
        <taxon>Metazoa</taxon>
        <taxon>Ecdysozoa</taxon>
        <taxon>Arthropoda</taxon>
        <taxon>Hexapoda</taxon>
        <taxon>Insecta</taxon>
        <taxon>Pterygota</taxon>
        <taxon>Neoptera</taxon>
        <taxon>Endopterygota</taxon>
        <taxon>Diptera</taxon>
        <taxon>Nematocera</taxon>
        <taxon>Chironomoidea</taxon>
        <taxon>Chironomidae</taxon>
        <taxon>Clunio</taxon>
    </lineage>
</organism>
<feature type="compositionally biased region" description="Low complexity" evidence="3">
    <location>
        <begin position="539"/>
        <end position="549"/>
    </location>
</feature>
<feature type="compositionally biased region" description="Low complexity" evidence="3">
    <location>
        <begin position="95"/>
        <end position="112"/>
    </location>
</feature>
<keyword evidence="8" id="KW-1185">Reference proteome</keyword>
<dbReference type="PANTHER" id="PTHR21119">
    <property type="entry name" value="C2 DOMAIN-CONTAINING PROTEIN"/>
    <property type="match status" value="1"/>
</dbReference>
<feature type="domain" description="Phorbol-ester/DAG-type" evidence="6">
    <location>
        <begin position="766"/>
        <end position="817"/>
    </location>
</feature>
<feature type="compositionally biased region" description="Polar residues" evidence="3">
    <location>
        <begin position="510"/>
        <end position="522"/>
    </location>
</feature>
<sequence>MDLAEQIDDFIPSVQSNHSDMDSLIMLIFIVIITSLFLVWLGRFLYQKYVARKAVPSSTAATPSTTTPGSPSVATSPLVAKSVALQSSKPSPFTGSVGSRGAGASSVAKSRSMSQQSLNNSGVRKRLTRRSPGPDIQPRRSRSIPPPAIVITMDVETTIVVQVKAFRQLSGKADVLHYRVTIRFKGHLSVTMNYMTLVGDMRIEGYPEVKINIAAIGPIKTTGKEETEMQDLISESLNLTIREALYPIDFSVHATCPRALKMEPDDFYNNRPMDFPNPFDYMERDHHQQQMQQPFERSARSGSFNQPIMSMTTANRRLLVKIVKGETLMQAKDPYVTVEMDEPPQKNQTGARQGTSPFWDEHFLFDLSPSSSEILFEVYDRPANPNEYPKFLGLGLVGIDELAVGPSSSQIITLQPRPYETDPVSGAINVEFVFIEGAQVPIGRRPYKLKEALKLDPNQMDQLMTSQSPQSSYEAPSHNINVPRHSPMLQQRHQQQQSPYMNGNDRHLNVNPNSISPRSTSPSRDDLNSLRPINNNSSQAHQQQQQLQQRHSGGLSVTNSSKQYPYDNSSSNVSPSLSARGAVTSTPLKPLNSLNVKISMIQQEKESSAEPLTGNIMERGREKKKTTIFGTLKKRLSRSKTRNGDTTTNGTSNGNGYNNDHSNELNNGMDSPRDTLSQLRSSTLKSPTGGTLTRLGISGSRRSSLSEMSGVSRMSSISNKTFVHEASSLVLEVIENGVKRHYLVPINIAQKPRWRRKGTKLHIYNDHTFIAKHLPSGLICEICMQSIPYRMGKQGYECRDCLMKCHKQCHVRTPQICPKPTIQSIELCKISDADTAIRKL</sequence>
<feature type="compositionally biased region" description="Low complexity" evidence="3">
    <location>
        <begin position="644"/>
        <end position="659"/>
    </location>
</feature>
<evidence type="ECO:0000256" key="4">
    <source>
        <dbReference type="SAM" id="Phobius"/>
    </source>
</evidence>
<dbReference type="Proteomes" id="UP000183832">
    <property type="component" value="Unassembled WGS sequence"/>
</dbReference>
<keyword evidence="4" id="KW-1133">Transmembrane helix</keyword>
<feature type="compositionally biased region" description="Polar residues" evidence="3">
    <location>
        <begin position="113"/>
        <end position="122"/>
    </location>
</feature>
<evidence type="ECO:0000259" key="6">
    <source>
        <dbReference type="PROSITE" id="PS50081"/>
    </source>
</evidence>
<protein>
    <submittedName>
        <fullName evidence="7">CLUMA_CG009396, isoform A</fullName>
    </submittedName>
</protein>
<dbReference type="OrthoDB" id="9976063at2759"/>
<dbReference type="Gene3D" id="3.30.60.20">
    <property type="match status" value="1"/>
</dbReference>
<dbReference type="InterPro" id="IPR039934">
    <property type="entry name" value="C2CD2/C2CD2L"/>
</dbReference>
<dbReference type="CDD" id="cd20831">
    <property type="entry name" value="C1_dGM13116p-like"/>
    <property type="match status" value="1"/>
</dbReference>
<keyword evidence="4" id="KW-0472">Membrane</keyword>
<dbReference type="EMBL" id="CVRI01000043">
    <property type="protein sequence ID" value="CRK95952.1"/>
    <property type="molecule type" value="Genomic_DNA"/>
</dbReference>
<feature type="compositionally biased region" description="Low complexity" evidence="3">
    <location>
        <begin position="569"/>
        <end position="578"/>
    </location>
</feature>
<dbReference type="Pfam" id="PF00168">
    <property type="entry name" value="C2"/>
    <property type="match status" value="1"/>
</dbReference>
<dbReference type="InterPro" id="IPR046349">
    <property type="entry name" value="C1-like_sf"/>
</dbReference>
<dbReference type="InterPro" id="IPR000008">
    <property type="entry name" value="C2_dom"/>
</dbReference>
<feature type="compositionally biased region" description="Polar residues" evidence="3">
    <location>
        <begin position="664"/>
        <end position="691"/>
    </location>
</feature>
<evidence type="ECO:0000313" key="7">
    <source>
        <dbReference type="EMBL" id="CRK95952.1"/>
    </source>
</evidence>
<evidence type="ECO:0000256" key="2">
    <source>
        <dbReference type="ARBA" id="ARBA00022833"/>
    </source>
</evidence>
<reference evidence="7 8" key="1">
    <citation type="submission" date="2015-04" db="EMBL/GenBank/DDBJ databases">
        <authorList>
            <person name="Syromyatnikov M.Y."/>
            <person name="Popov V.N."/>
        </authorList>
    </citation>
    <scope>NUCLEOTIDE SEQUENCE [LARGE SCALE GENOMIC DNA]</scope>
</reference>
<gene>
    <name evidence="7" type="ORF">CLUMA_CG009396</name>
</gene>
<evidence type="ECO:0000256" key="3">
    <source>
        <dbReference type="SAM" id="MobiDB-lite"/>
    </source>
</evidence>
<keyword evidence="4" id="KW-0812">Transmembrane</keyword>
<dbReference type="SMART" id="SM00109">
    <property type="entry name" value="C1"/>
    <property type="match status" value="1"/>
</dbReference>
<dbReference type="SMART" id="SM00239">
    <property type="entry name" value="C2"/>
    <property type="match status" value="1"/>
</dbReference>